<gene>
    <name evidence="1" type="ORF">POCTA_138.1.T0090036</name>
</gene>
<dbReference type="Proteomes" id="UP000683925">
    <property type="component" value="Unassembled WGS sequence"/>
</dbReference>
<dbReference type="AlphaFoldDB" id="A0A8S1SCJ3"/>
<reference evidence="1" key="1">
    <citation type="submission" date="2021-01" db="EMBL/GenBank/DDBJ databases">
        <authorList>
            <consortium name="Genoscope - CEA"/>
            <person name="William W."/>
        </authorList>
    </citation>
    <scope>NUCLEOTIDE SEQUENCE</scope>
</reference>
<comment type="caution">
    <text evidence="1">The sequence shown here is derived from an EMBL/GenBank/DDBJ whole genome shotgun (WGS) entry which is preliminary data.</text>
</comment>
<protein>
    <submittedName>
        <fullName evidence="1">Uncharacterized protein</fullName>
    </submittedName>
</protein>
<evidence type="ECO:0000313" key="2">
    <source>
        <dbReference type="Proteomes" id="UP000683925"/>
    </source>
</evidence>
<accession>A0A8S1SCJ3</accession>
<evidence type="ECO:0000313" key="1">
    <source>
        <dbReference type="EMBL" id="CAD8137815.1"/>
    </source>
</evidence>
<dbReference type="EMBL" id="CAJJDP010000008">
    <property type="protein sequence ID" value="CAD8137815.1"/>
    <property type="molecule type" value="Genomic_DNA"/>
</dbReference>
<proteinExistence type="predicted"/>
<sequence length="36" mass="4302">MISIHTTIWFKSYVQESFRKTLLSKLNSLFIQNDLV</sequence>
<keyword evidence="2" id="KW-1185">Reference proteome</keyword>
<organism evidence="1 2">
    <name type="scientific">Paramecium octaurelia</name>
    <dbReference type="NCBI Taxonomy" id="43137"/>
    <lineage>
        <taxon>Eukaryota</taxon>
        <taxon>Sar</taxon>
        <taxon>Alveolata</taxon>
        <taxon>Ciliophora</taxon>
        <taxon>Intramacronucleata</taxon>
        <taxon>Oligohymenophorea</taxon>
        <taxon>Peniculida</taxon>
        <taxon>Parameciidae</taxon>
        <taxon>Paramecium</taxon>
    </lineage>
</organism>
<name>A0A8S1SCJ3_PAROT</name>